<dbReference type="PANTHER" id="PTHR38831">
    <property type="entry name" value="TYPE II SECRETION SYSTEM PROTEIN K"/>
    <property type="match status" value="1"/>
</dbReference>
<dbReference type="Pfam" id="PF03934">
    <property type="entry name" value="T2SSK"/>
    <property type="match status" value="1"/>
</dbReference>
<keyword evidence="5 10" id="KW-0997">Cell inner membrane</keyword>
<evidence type="ECO:0000256" key="3">
    <source>
        <dbReference type="ARBA" id="ARBA00022448"/>
    </source>
</evidence>
<dbReference type="Gene3D" id="3.30.1300.30">
    <property type="entry name" value="GSPII I/J protein-like"/>
    <property type="match status" value="1"/>
</dbReference>
<evidence type="ECO:0000313" key="16">
    <source>
        <dbReference type="Proteomes" id="UP000622890"/>
    </source>
</evidence>
<feature type="domain" description="T2SS protein K second SAM-like" evidence="13">
    <location>
        <begin position="254"/>
        <end position="301"/>
    </location>
</feature>
<keyword evidence="3 10" id="KW-0813">Transport</keyword>
<comment type="subcellular location">
    <subcellularLocation>
        <location evidence="1 10">Cell inner membrane</location>
    </subcellularLocation>
</comment>
<keyword evidence="4 10" id="KW-1003">Cell membrane</keyword>
<evidence type="ECO:0000256" key="5">
    <source>
        <dbReference type="ARBA" id="ARBA00022519"/>
    </source>
</evidence>
<evidence type="ECO:0000256" key="11">
    <source>
        <dbReference type="SAM" id="MobiDB-lite"/>
    </source>
</evidence>
<dbReference type="InterPro" id="IPR005628">
    <property type="entry name" value="GspK"/>
</dbReference>
<evidence type="ECO:0000256" key="1">
    <source>
        <dbReference type="ARBA" id="ARBA00004533"/>
    </source>
</evidence>
<dbReference type="InterPro" id="IPR045584">
    <property type="entry name" value="Pilin-like"/>
</dbReference>
<evidence type="ECO:0000256" key="10">
    <source>
        <dbReference type="PIRNR" id="PIRNR002786"/>
    </source>
</evidence>
<dbReference type="InterPro" id="IPR049179">
    <property type="entry name" value="T2SSK_SAM-like_2nd"/>
</dbReference>
<evidence type="ECO:0000256" key="12">
    <source>
        <dbReference type="SAM" id="Phobius"/>
    </source>
</evidence>
<evidence type="ECO:0000259" key="14">
    <source>
        <dbReference type="Pfam" id="PF21687"/>
    </source>
</evidence>
<name>A0A934T0D8_9BURK</name>
<dbReference type="PANTHER" id="PTHR38831:SF1">
    <property type="entry name" value="TYPE II SECRETION SYSTEM PROTEIN K-RELATED"/>
    <property type="match status" value="1"/>
</dbReference>
<evidence type="ECO:0000256" key="9">
    <source>
        <dbReference type="ARBA" id="ARBA00023136"/>
    </source>
</evidence>
<dbReference type="NCBIfam" id="NF037980">
    <property type="entry name" value="T2SS_GspK"/>
    <property type="match status" value="1"/>
</dbReference>
<organism evidence="15 16">
    <name type="scientific">Noviherbaspirillum pedocola</name>
    <dbReference type="NCBI Taxonomy" id="2801341"/>
    <lineage>
        <taxon>Bacteria</taxon>
        <taxon>Pseudomonadati</taxon>
        <taxon>Pseudomonadota</taxon>
        <taxon>Betaproteobacteria</taxon>
        <taxon>Burkholderiales</taxon>
        <taxon>Oxalobacteraceae</taxon>
        <taxon>Noviherbaspirillum</taxon>
    </lineage>
</organism>
<dbReference type="AlphaFoldDB" id="A0A934T0D8"/>
<dbReference type="InterPro" id="IPR049031">
    <property type="entry name" value="T2SSK_SAM-like_1st"/>
</dbReference>
<dbReference type="PIRSF" id="PIRSF002786">
    <property type="entry name" value="XcpX"/>
    <property type="match status" value="1"/>
</dbReference>
<dbReference type="GO" id="GO:0009306">
    <property type="term" value="P:protein secretion"/>
    <property type="evidence" value="ECO:0007669"/>
    <property type="project" value="InterPro"/>
</dbReference>
<dbReference type="RefSeq" id="WP_200593891.1">
    <property type="nucleotide sequence ID" value="NZ_JAEPBG010000007.1"/>
</dbReference>
<dbReference type="Proteomes" id="UP000622890">
    <property type="component" value="Unassembled WGS sequence"/>
</dbReference>
<keyword evidence="9 10" id="KW-0472">Membrane</keyword>
<evidence type="ECO:0000256" key="6">
    <source>
        <dbReference type="ARBA" id="ARBA00022692"/>
    </source>
</evidence>
<dbReference type="GO" id="GO:0005886">
    <property type="term" value="C:plasma membrane"/>
    <property type="evidence" value="ECO:0007669"/>
    <property type="project" value="UniProtKB-SubCell"/>
</dbReference>
<comment type="similarity">
    <text evidence="2 10">Belongs to the GSP K family.</text>
</comment>
<dbReference type="InterPro" id="IPR038072">
    <property type="entry name" value="GspK_central_sf"/>
</dbReference>
<feature type="domain" description="T2SS protein K first SAM-like" evidence="14">
    <location>
        <begin position="118"/>
        <end position="249"/>
    </location>
</feature>
<evidence type="ECO:0000256" key="7">
    <source>
        <dbReference type="ARBA" id="ARBA00022927"/>
    </source>
</evidence>
<sequence>MAFKRTRERGVAVVTALLLTTLAVSIVASLFWQQQVQVRAIENQRLQLQKEWILRGALDWARLILREDARYSQVDSLDEPWAVPLSETRLDQYVENGREAGEDSDATLSGQIVDAQSMLNLNDMIANGTIDKKEVETFARLLTLVRIDPQLAQVTAETLLASSSRAQLAAQAALNANSNNSNAGSTATTSGGTTGTTGTTSTIGTTGATVVDAGSSGQIPFTQIEDLLAVPGFKPEMLEKLRNLVIFLPRTTAVNINTAPVEVIAAKLENISPSDANLIVAARKTAAFRDLADASNRLPGMPTIGSSKNIGTRSDYFLVNGRVRLGRASLQIQALIERGQGASPTTRLLWTREN</sequence>
<dbReference type="Pfam" id="PF21687">
    <property type="entry name" value="T2SSK_1st"/>
    <property type="match status" value="1"/>
</dbReference>
<gene>
    <name evidence="15" type="primary">gspK</name>
    <name evidence="15" type="ORF">JJB74_17605</name>
</gene>
<evidence type="ECO:0000259" key="13">
    <source>
        <dbReference type="Pfam" id="PF03934"/>
    </source>
</evidence>
<keyword evidence="16" id="KW-1185">Reference proteome</keyword>
<comment type="caution">
    <text evidence="15">The sequence shown here is derived from an EMBL/GenBank/DDBJ whole genome shotgun (WGS) entry which is preliminary data.</text>
</comment>
<reference evidence="15" key="1">
    <citation type="submission" date="2021-01" db="EMBL/GenBank/DDBJ databases">
        <title>Genome sequence of strain Noviherbaspirillum sp. DKR-6.</title>
        <authorList>
            <person name="Chaudhary D.K."/>
        </authorList>
    </citation>
    <scope>NUCLEOTIDE SEQUENCE</scope>
    <source>
        <strain evidence="15">DKR-6</strain>
    </source>
</reference>
<dbReference type="SUPFAM" id="SSF54523">
    <property type="entry name" value="Pili subunits"/>
    <property type="match status" value="1"/>
</dbReference>
<evidence type="ECO:0000256" key="8">
    <source>
        <dbReference type="ARBA" id="ARBA00022989"/>
    </source>
</evidence>
<feature type="region of interest" description="Disordered" evidence="11">
    <location>
        <begin position="177"/>
        <end position="204"/>
    </location>
</feature>
<proteinExistence type="inferred from homology"/>
<keyword evidence="7" id="KW-0653">Protein transport</keyword>
<accession>A0A934T0D8</accession>
<evidence type="ECO:0000256" key="4">
    <source>
        <dbReference type="ARBA" id="ARBA00022475"/>
    </source>
</evidence>
<evidence type="ECO:0000313" key="15">
    <source>
        <dbReference type="EMBL" id="MBK4736442.1"/>
    </source>
</evidence>
<keyword evidence="8 12" id="KW-1133">Transmembrane helix</keyword>
<dbReference type="EMBL" id="JAEPBG010000007">
    <property type="protein sequence ID" value="MBK4736442.1"/>
    <property type="molecule type" value="Genomic_DNA"/>
</dbReference>
<protein>
    <recommendedName>
        <fullName evidence="10">Type II secretion system protein K</fullName>
    </recommendedName>
</protein>
<dbReference type="SUPFAM" id="SSF158544">
    <property type="entry name" value="GspK insert domain-like"/>
    <property type="match status" value="1"/>
</dbReference>
<keyword evidence="6 12" id="KW-0812">Transmembrane</keyword>
<evidence type="ECO:0000256" key="2">
    <source>
        <dbReference type="ARBA" id="ARBA00007246"/>
    </source>
</evidence>
<feature type="transmembrane region" description="Helical" evidence="12">
    <location>
        <begin position="12"/>
        <end position="32"/>
    </location>
</feature>